<evidence type="ECO:0000313" key="2">
    <source>
        <dbReference type="Proteomes" id="UP000828941"/>
    </source>
</evidence>
<keyword evidence="2" id="KW-1185">Reference proteome</keyword>
<sequence>MSETPVLSLPNFNEEFILETDASGQGMGAVLIQRGHPICYFSKKFCPTLAASSTYVRELHAITEAFLHWAEWHYNIAIHSSTGMSPFQVMFGQTPPSIPQYISGTSNLEAVDQELQTREAIFEQLQKKLHKAQVAMKEVADQKRRPHSFQVGDLVFVKLRPYRQSSIKAHSVQKLAQKYYGPFQISSCINEVAFELTLPPTAKIHPVFHVSKFKPCKGITLSLPPLSKDNQPLIEPTVILDTRNAEDPENTMVLVQWLGLYPEDSTWESLSQLKNDYPNFHLEDKVVLDRGRDAMNQQEGWDEGPSSDAEEEPEITIPQVRAKRNKVKPKWMKDYNIN</sequence>
<reference evidence="1 2" key="1">
    <citation type="journal article" date="2022" name="DNA Res.">
        <title>Chromosomal-level genome assembly of the orchid tree Bauhinia variegata (Leguminosae; Cercidoideae) supports the allotetraploid origin hypothesis of Bauhinia.</title>
        <authorList>
            <person name="Zhong Y."/>
            <person name="Chen Y."/>
            <person name="Zheng D."/>
            <person name="Pang J."/>
            <person name="Liu Y."/>
            <person name="Luo S."/>
            <person name="Meng S."/>
            <person name="Qian L."/>
            <person name="Wei D."/>
            <person name="Dai S."/>
            <person name="Zhou R."/>
        </authorList>
    </citation>
    <scope>NUCLEOTIDE SEQUENCE [LARGE SCALE GENOMIC DNA]</scope>
    <source>
        <strain evidence="1">BV-YZ2020</strain>
    </source>
</reference>
<name>A0ACB9PS36_BAUVA</name>
<protein>
    <submittedName>
        <fullName evidence="1">Uncharacterized protein</fullName>
    </submittedName>
</protein>
<dbReference type="Proteomes" id="UP000828941">
    <property type="component" value="Chromosome 3"/>
</dbReference>
<accession>A0ACB9PS36</accession>
<proteinExistence type="predicted"/>
<dbReference type="EMBL" id="CM039428">
    <property type="protein sequence ID" value="KAI4351323.1"/>
    <property type="molecule type" value="Genomic_DNA"/>
</dbReference>
<gene>
    <name evidence="1" type="ORF">L6164_005698</name>
</gene>
<organism evidence="1 2">
    <name type="scientific">Bauhinia variegata</name>
    <name type="common">Purple orchid tree</name>
    <name type="synonym">Phanera variegata</name>
    <dbReference type="NCBI Taxonomy" id="167791"/>
    <lineage>
        <taxon>Eukaryota</taxon>
        <taxon>Viridiplantae</taxon>
        <taxon>Streptophyta</taxon>
        <taxon>Embryophyta</taxon>
        <taxon>Tracheophyta</taxon>
        <taxon>Spermatophyta</taxon>
        <taxon>Magnoliopsida</taxon>
        <taxon>eudicotyledons</taxon>
        <taxon>Gunneridae</taxon>
        <taxon>Pentapetalae</taxon>
        <taxon>rosids</taxon>
        <taxon>fabids</taxon>
        <taxon>Fabales</taxon>
        <taxon>Fabaceae</taxon>
        <taxon>Cercidoideae</taxon>
        <taxon>Cercideae</taxon>
        <taxon>Bauhiniinae</taxon>
        <taxon>Bauhinia</taxon>
    </lineage>
</organism>
<evidence type="ECO:0000313" key="1">
    <source>
        <dbReference type="EMBL" id="KAI4351323.1"/>
    </source>
</evidence>
<comment type="caution">
    <text evidence="1">The sequence shown here is derived from an EMBL/GenBank/DDBJ whole genome shotgun (WGS) entry which is preliminary data.</text>
</comment>